<organism evidence="2 3">
    <name type="scientific">Bacteroides finegoldii CL09T03C10</name>
    <dbReference type="NCBI Taxonomy" id="997888"/>
    <lineage>
        <taxon>Bacteria</taxon>
        <taxon>Pseudomonadati</taxon>
        <taxon>Bacteroidota</taxon>
        <taxon>Bacteroidia</taxon>
        <taxon>Bacteroidales</taxon>
        <taxon>Bacteroidaceae</taxon>
        <taxon>Bacteroides</taxon>
    </lineage>
</organism>
<evidence type="ECO:0008006" key="4">
    <source>
        <dbReference type="Google" id="ProtNLM"/>
    </source>
</evidence>
<protein>
    <recommendedName>
        <fullName evidence="4">Alpha/beta hydrolase</fullName>
    </recommendedName>
</protein>
<accession>K5DEZ4</accession>
<dbReference type="RefSeq" id="WP_007759033.1">
    <property type="nucleotide sequence ID" value="NZ_AKBZ01000001.1"/>
</dbReference>
<dbReference type="AlphaFoldDB" id="K5DEZ4"/>
<evidence type="ECO:0000313" key="2">
    <source>
        <dbReference type="EMBL" id="EKJ91543.1"/>
    </source>
</evidence>
<dbReference type="SUPFAM" id="SSF53474">
    <property type="entry name" value="alpha/beta-Hydrolases"/>
    <property type="match status" value="1"/>
</dbReference>
<dbReference type="EMBL" id="AGXW01000002">
    <property type="protein sequence ID" value="EKJ91543.1"/>
    <property type="molecule type" value="Genomic_DNA"/>
</dbReference>
<dbReference type="Proteomes" id="UP000007995">
    <property type="component" value="Unassembled WGS sequence"/>
</dbReference>
<reference evidence="2 3" key="1">
    <citation type="submission" date="2012-02" db="EMBL/GenBank/DDBJ databases">
        <title>The Genome Sequence of Bacteroides finegoldii CL09T03C10.</title>
        <authorList>
            <consortium name="The Broad Institute Genome Sequencing Platform"/>
            <person name="Earl A."/>
            <person name="Ward D."/>
            <person name="Feldgarden M."/>
            <person name="Gevers D."/>
            <person name="Zitomersky N.L."/>
            <person name="Coyne M.J."/>
            <person name="Comstock L.E."/>
            <person name="Young S.K."/>
            <person name="Zeng Q."/>
            <person name="Gargeya S."/>
            <person name="Fitzgerald M."/>
            <person name="Haas B."/>
            <person name="Abouelleil A."/>
            <person name="Alvarado L."/>
            <person name="Arachchi H.M."/>
            <person name="Berlin A."/>
            <person name="Chapman S.B."/>
            <person name="Gearin G."/>
            <person name="Goldberg J."/>
            <person name="Griggs A."/>
            <person name="Gujja S."/>
            <person name="Hansen M."/>
            <person name="Heiman D."/>
            <person name="Howarth C."/>
            <person name="Larimer J."/>
            <person name="Lui A."/>
            <person name="MacDonald P.J.P."/>
            <person name="McCowen C."/>
            <person name="Montmayeur A."/>
            <person name="Murphy C."/>
            <person name="Neiman D."/>
            <person name="Pearson M."/>
            <person name="Priest M."/>
            <person name="Roberts A."/>
            <person name="Saif S."/>
            <person name="Shea T."/>
            <person name="Sisk P."/>
            <person name="Stolte C."/>
            <person name="Sykes S."/>
            <person name="Wortman J."/>
            <person name="Nusbaum C."/>
            <person name="Birren B."/>
        </authorList>
    </citation>
    <scope>NUCLEOTIDE SEQUENCE [LARGE SCALE GENOMIC DNA]</scope>
    <source>
        <strain evidence="2 3">CL09T03C10</strain>
    </source>
</reference>
<dbReference type="InterPro" id="IPR029058">
    <property type="entry name" value="AB_hydrolase_fold"/>
</dbReference>
<gene>
    <name evidence="2" type="ORF">HMPREF1057_00378</name>
</gene>
<keyword evidence="1" id="KW-0732">Signal</keyword>
<feature type="chain" id="PRO_5003882789" description="Alpha/beta hydrolase" evidence="1">
    <location>
        <begin position="21"/>
        <end position="544"/>
    </location>
</feature>
<evidence type="ECO:0000313" key="3">
    <source>
        <dbReference type="Proteomes" id="UP000007995"/>
    </source>
</evidence>
<dbReference type="OrthoDB" id="994689at2"/>
<comment type="caution">
    <text evidence="2">The sequence shown here is derived from an EMBL/GenBank/DDBJ whole genome shotgun (WGS) entry which is preliminary data.</text>
</comment>
<dbReference type="HOGENOM" id="CLU_510622_0_0_10"/>
<name>K5DEZ4_9BACE</name>
<proteinExistence type="predicted"/>
<sequence length="544" mass="62531">MNKYILVVLFSLFMQTTRVAAAPWQWSVEIKELISEETNAHPSAYLWIPENCKQVRAVIIGQHNMTEETIFEHPEFRKNMGKLGIAEIWITPGIDQRWDVTKGTRQIFETMMKNLSEISGYTELEFAPVIPIGHSAMATYPWNFAAWNPERTLAVLSIHGDSPRTHLTGYGRANLDWGTRTIEGIPSLMVMGEDEWWEDRLITSFDYRREYPNAPLSFLADAGHGHFDISDELIDYLSLFLKKAVEYRLPKHSSSDIPVQLIPVEAKNGWLADRWRKNEKPTAEAASYDKYEGDKHHAFWYFDKEMADATEKYYANERGKTEQYIGFEQKGKLITFNPKSHVRMSPSFQPEADGVTFHLKAVYTDTLRNEYSKEHSTRPIRMSRICGPVEVVNDTTFTVRFYRMGLDNPKRTGGICLMASVKQDHKYRSAVQQVEIRIPYRNKEGIPQRIIFPKLSDVKASVKEISLKGTADSGLPVYYYVKEGPAEIKRDKLVLTKIPPRAKFPVKVTVVAWQYGRSGEPKVQTAEAVEQSFYIVTFAVRKSM</sequence>
<feature type="signal peptide" evidence="1">
    <location>
        <begin position="1"/>
        <end position="20"/>
    </location>
</feature>
<evidence type="ECO:0000256" key="1">
    <source>
        <dbReference type="SAM" id="SignalP"/>
    </source>
</evidence>